<dbReference type="AlphaFoldDB" id="A0AAU7F8P0"/>
<feature type="transmembrane region" description="Helical" evidence="1">
    <location>
        <begin position="93"/>
        <end position="111"/>
    </location>
</feature>
<dbReference type="RefSeq" id="WP_348944799.1">
    <property type="nucleotide sequence ID" value="NZ_CP157355.1"/>
</dbReference>
<evidence type="ECO:0000313" key="2">
    <source>
        <dbReference type="EMBL" id="XBM00447.1"/>
    </source>
</evidence>
<feature type="transmembrane region" description="Helical" evidence="1">
    <location>
        <begin position="366"/>
        <end position="386"/>
    </location>
</feature>
<keyword evidence="1" id="KW-0812">Transmembrane</keyword>
<feature type="transmembrane region" description="Helical" evidence="1">
    <location>
        <begin position="338"/>
        <end position="360"/>
    </location>
</feature>
<feature type="transmembrane region" description="Helical" evidence="1">
    <location>
        <begin position="117"/>
        <end position="140"/>
    </location>
</feature>
<feature type="transmembrane region" description="Helical" evidence="1">
    <location>
        <begin position="152"/>
        <end position="175"/>
    </location>
</feature>
<feature type="transmembrane region" description="Helical" evidence="1">
    <location>
        <begin position="181"/>
        <end position="200"/>
    </location>
</feature>
<dbReference type="EMBL" id="CP157355">
    <property type="protein sequence ID" value="XBM00447.1"/>
    <property type="molecule type" value="Genomic_DNA"/>
</dbReference>
<keyword evidence="1" id="KW-0472">Membrane</keyword>
<dbReference type="Pfam" id="PF05940">
    <property type="entry name" value="NnrS"/>
    <property type="match status" value="1"/>
</dbReference>
<organism evidence="2">
    <name type="scientific">Chitinibacter mangrovi</name>
    <dbReference type="NCBI Taxonomy" id="3153927"/>
    <lineage>
        <taxon>Bacteria</taxon>
        <taxon>Pseudomonadati</taxon>
        <taxon>Pseudomonadota</taxon>
        <taxon>Betaproteobacteria</taxon>
        <taxon>Neisseriales</taxon>
        <taxon>Chitinibacteraceae</taxon>
        <taxon>Chitinibacter</taxon>
    </lineage>
</organism>
<name>A0AAU7F8P0_9NEIS</name>
<reference evidence="2" key="1">
    <citation type="submission" date="2024-05" db="EMBL/GenBank/DDBJ databases">
        <authorList>
            <person name="Yang L."/>
            <person name="Pan L."/>
        </authorList>
    </citation>
    <scope>NUCLEOTIDE SEQUENCE</scope>
    <source>
        <strain evidence="2">FCG-7</strain>
    </source>
</reference>
<feature type="transmembrane region" description="Helical" evidence="1">
    <location>
        <begin position="59"/>
        <end position="81"/>
    </location>
</feature>
<dbReference type="KEGG" id="cmav:ABHF33_15515"/>
<accession>A0AAU7F8P0</accession>
<dbReference type="InterPro" id="IPR010266">
    <property type="entry name" value="NnrS"/>
</dbReference>
<keyword evidence="1" id="KW-1133">Transmembrane helix</keyword>
<feature type="transmembrane region" description="Helical" evidence="1">
    <location>
        <begin position="305"/>
        <end position="326"/>
    </location>
</feature>
<feature type="transmembrane region" description="Helical" evidence="1">
    <location>
        <begin position="273"/>
        <end position="293"/>
    </location>
</feature>
<proteinExistence type="predicted"/>
<gene>
    <name evidence="2" type="ORF">ABHF33_15515</name>
</gene>
<evidence type="ECO:0000256" key="1">
    <source>
        <dbReference type="SAM" id="Phobius"/>
    </source>
</evidence>
<sequence length="404" mass="44211">MFRFSLRSPLLQAPHRLGFLAGGILLLASLLVWALEMLSRSAGLDLGPAYENGIPAMLWHGYLMIYGFFPLFMLGFIYTAGPRWLNVPSPSQWQYAPVMLLFAMGGVLGILGRWVSAGMLVGVACHALAWLAAVLIWCRAVWRSPVPDKTHALMIAMAFVLGGAGMLAAWAGFALGQVTGWRLSMTLGVWGFLLPVFLVVSHRMIPFFSANVLQPYTTWRPLILLYTLGGLLLLRITLECLQINTLLADWPLAAGLLYTSWRWQLCRSFQVKLLAMLHAAFAWAGLAMGLFVISDVLQLLGQPGLGFAPLHALTLGFFCTMLLAFVTRVTLGHSGRPLLAGGVAWVAYWAMHGVALARVLGEIIPAWQSVLYLLAVLGAGVAIAAWSRVYLPMYWQARADGQQG</sequence>
<feature type="transmembrane region" description="Helical" evidence="1">
    <location>
        <begin position="221"/>
        <end position="237"/>
    </location>
</feature>
<protein>
    <submittedName>
        <fullName evidence="2">NnrS family protein</fullName>
    </submittedName>
</protein>